<name>A0A175RQE9_9MICO</name>
<dbReference type="Proteomes" id="UP000078252">
    <property type="component" value="Unassembled WGS sequence"/>
</dbReference>
<dbReference type="AlphaFoldDB" id="A0A175RQE9"/>
<protein>
    <submittedName>
        <fullName evidence="2">Uncharacterized protein</fullName>
    </submittedName>
</protein>
<sequence length="107" mass="11710">MDVSGQSFGRMRQNLDVEVALLRDVLPGPPRRAVVLHPLEREDRPEVGEREGDLRPVLVGRDDLAAEESDGEARQRLRVGAVEDDGVECADHGRHARPVSAPRPGSS</sequence>
<gene>
    <name evidence="2" type="ORF">NS184_10550</name>
</gene>
<reference evidence="2 3" key="1">
    <citation type="journal article" date="2016" name="Front. Microbiol.">
        <title>Genomic Resource of Rice Seed Associated Bacteria.</title>
        <authorList>
            <person name="Midha S."/>
            <person name="Bansal K."/>
            <person name="Sharma S."/>
            <person name="Kumar N."/>
            <person name="Patil P.P."/>
            <person name="Chaudhry V."/>
            <person name="Patil P.B."/>
        </authorList>
    </citation>
    <scope>NUCLEOTIDE SEQUENCE [LARGE SCALE GENOMIC DNA]</scope>
    <source>
        <strain evidence="2 3">NS184</strain>
    </source>
</reference>
<feature type="region of interest" description="Disordered" evidence="1">
    <location>
        <begin position="88"/>
        <end position="107"/>
    </location>
</feature>
<organism evidence="2 3">
    <name type="scientific">Curtobacterium luteum</name>
    <dbReference type="NCBI Taxonomy" id="33881"/>
    <lineage>
        <taxon>Bacteria</taxon>
        <taxon>Bacillati</taxon>
        <taxon>Actinomycetota</taxon>
        <taxon>Actinomycetes</taxon>
        <taxon>Micrococcales</taxon>
        <taxon>Microbacteriaceae</taxon>
        <taxon>Curtobacterium</taxon>
    </lineage>
</organism>
<evidence type="ECO:0000313" key="3">
    <source>
        <dbReference type="Proteomes" id="UP000078252"/>
    </source>
</evidence>
<dbReference type="EMBL" id="LDQC01000058">
    <property type="protein sequence ID" value="KTR05204.1"/>
    <property type="molecule type" value="Genomic_DNA"/>
</dbReference>
<comment type="caution">
    <text evidence="2">The sequence shown here is derived from an EMBL/GenBank/DDBJ whole genome shotgun (WGS) entry which is preliminary data.</text>
</comment>
<accession>A0A175RQE9</accession>
<evidence type="ECO:0000313" key="2">
    <source>
        <dbReference type="EMBL" id="KTR05204.1"/>
    </source>
</evidence>
<proteinExistence type="predicted"/>
<evidence type="ECO:0000256" key="1">
    <source>
        <dbReference type="SAM" id="MobiDB-lite"/>
    </source>
</evidence>